<feature type="domain" description="PBP" evidence="2">
    <location>
        <begin position="37"/>
        <end position="273"/>
    </location>
</feature>
<keyword evidence="1" id="KW-0732">Signal</keyword>
<sequence>MKKIVLFSFVFSFFAVIFFISCKDSSLKKDKETILKGKVTLLVDETVKPLIEDQIAVFESTYNAKITLVAKSEKELLQSFLKDTSGVVVLSRPLDESETKYFEQSKIKPRTTKFATDAITFISNKKDSDTLVALKEVISFLKGGADSKIKALVFDNPNSSTVRYLTQLAKINELPQTGVYSFKSNEEVVKFVSENEGMIGVVGVNWLLQPTENIRKYLTNINVLSVEGLDKNAYFAPTQNNLAEGTYPLARDLFIINCQGSSGLGMGFSSFLAGEIGQRIVLKSGMLPSTMPSRKIMIKSRIK</sequence>
<gene>
    <name evidence="3" type="ORF">B6A10_14595</name>
</gene>
<protein>
    <submittedName>
        <fullName evidence="3">Phosphate ABC transporter substrate-binding protein</fullName>
    </submittedName>
</protein>
<dbReference type="PANTHER" id="PTHR30570:SF1">
    <property type="entry name" value="PHOSPHATE-BINDING PROTEIN PSTS"/>
    <property type="match status" value="1"/>
</dbReference>
<dbReference type="RefSeq" id="WP_188221439.1">
    <property type="nucleotide sequence ID" value="NZ_NASZ01000027.1"/>
</dbReference>
<dbReference type="Gene3D" id="3.40.190.10">
    <property type="entry name" value="Periplasmic binding protein-like II"/>
    <property type="match status" value="2"/>
</dbReference>
<evidence type="ECO:0000313" key="3">
    <source>
        <dbReference type="EMBL" id="MBD0726406.1"/>
    </source>
</evidence>
<dbReference type="InterPro" id="IPR050811">
    <property type="entry name" value="Phosphate_ABC_transporter"/>
</dbReference>
<dbReference type="EMBL" id="NASZ01000027">
    <property type="protein sequence ID" value="MBD0726406.1"/>
    <property type="molecule type" value="Genomic_DNA"/>
</dbReference>
<organism evidence="3 4">
    <name type="scientific">Flavobacterium pokkalii</name>
    <dbReference type="NCBI Taxonomy" id="1940408"/>
    <lineage>
        <taxon>Bacteria</taxon>
        <taxon>Pseudomonadati</taxon>
        <taxon>Bacteroidota</taxon>
        <taxon>Flavobacteriia</taxon>
        <taxon>Flavobacteriales</taxon>
        <taxon>Flavobacteriaceae</taxon>
        <taxon>Flavobacterium</taxon>
    </lineage>
</organism>
<dbReference type="Pfam" id="PF12849">
    <property type="entry name" value="PBP_like_2"/>
    <property type="match status" value="1"/>
</dbReference>
<evidence type="ECO:0000256" key="1">
    <source>
        <dbReference type="ARBA" id="ARBA00022729"/>
    </source>
</evidence>
<name>A0ABR7UU10_9FLAO</name>
<evidence type="ECO:0000313" key="4">
    <source>
        <dbReference type="Proteomes" id="UP000661715"/>
    </source>
</evidence>
<proteinExistence type="predicted"/>
<accession>A0ABR7UU10</accession>
<dbReference type="InterPro" id="IPR024370">
    <property type="entry name" value="PBP_domain"/>
</dbReference>
<dbReference type="PROSITE" id="PS51257">
    <property type="entry name" value="PROKAR_LIPOPROTEIN"/>
    <property type="match status" value="1"/>
</dbReference>
<dbReference type="SUPFAM" id="SSF53850">
    <property type="entry name" value="Periplasmic binding protein-like II"/>
    <property type="match status" value="1"/>
</dbReference>
<comment type="caution">
    <text evidence="3">The sequence shown here is derived from an EMBL/GenBank/DDBJ whole genome shotgun (WGS) entry which is preliminary data.</text>
</comment>
<evidence type="ECO:0000259" key="2">
    <source>
        <dbReference type="Pfam" id="PF12849"/>
    </source>
</evidence>
<reference evidence="3 4" key="1">
    <citation type="journal article" date="2020" name="Microbiol. Res.">
        <title>Flavobacterium pokkalii sp. nov., a novel plant growth promoting native rhizobacteria isolated from pokkali rice grown in coastal saline affected agricultural regions of southern India, Kerala.</title>
        <authorList>
            <person name="Menon R.R."/>
            <person name="Kumari S."/>
            <person name="Viver T."/>
            <person name="Rameshkumar N."/>
        </authorList>
    </citation>
    <scope>NUCLEOTIDE SEQUENCE [LARGE SCALE GENOMIC DNA]</scope>
    <source>
        <strain evidence="3 4">L1I52</strain>
    </source>
</reference>
<dbReference type="Proteomes" id="UP000661715">
    <property type="component" value="Unassembled WGS sequence"/>
</dbReference>
<dbReference type="PANTHER" id="PTHR30570">
    <property type="entry name" value="PERIPLASMIC PHOSPHATE BINDING COMPONENT OF PHOSPHATE ABC TRANSPORTER"/>
    <property type="match status" value="1"/>
</dbReference>
<keyword evidence="4" id="KW-1185">Reference proteome</keyword>